<proteinExistence type="predicted"/>
<dbReference type="GO" id="GO:0006508">
    <property type="term" value="P:proteolysis"/>
    <property type="evidence" value="ECO:0007669"/>
    <property type="project" value="InterPro"/>
</dbReference>
<keyword evidence="2" id="KW-0812">Transmembrane</keyword>
<evidence type="ECO:0000256" key="3">
    <source>
        <dbReference type="SAM" id="SignalP"/>
    </source>
</evidence>
<keyword evidence="2" id="KW-0472">Membrane</keyword>
<name>A0A4R2K1H1_9PSEU</name>
<dbReference type="PANTHER" id="PTHR21581:SF33">
    <property type="entry name" value="D-ALANYL-D-ALANINE CARBOXYPEPTIDASE DACB"/>
    <property type="match status" value="1"/>
</dbReference>
<dbReference type="Pfam" id="PF00768">
    <property type="entry name" value="Peptidase_S11"/>
    <property type="match status" value="1"/>
</dbReference>
<dbReference type="SUPFAM" id="SSF56601">
    <property type="entry name" value="beta-lactamase/transpeptidase-like"/>
    <property type="match status" value="1"/>
</dbReference>
<feature type="chain" id="PRO_5020229359" evidence="3">
    <location>
        <begin position="32"/>
        <end position="450"/>
    </location>
</feature>
<keyword evidence="6" id="KW-1185">Reference proteome</keyword>
<evidence type="ECO:0000259" key="4">
    <source>
        <dbReference type="Pfam" id="PF00768"/>
    </source>
</evidence>
<feature type="region of interest" description="Disordered" evidence="1">
    <location>
        <begin position="371"/>
        <end position="406"/>
    </location>
</feature>
<evidence type="ECO:0000256" key="2">
    <source>
        <dbReference type="SAM" id="Phobius"/>
    </source>
</evidence>
<dbReference type="InterPro" id="IPR012338">
    <property type="entry name" value="Beta-lactam/transpept-like"/>
</dbReference>
<gene>
    <name evidence="5" type="ORF">EV192_1011314</name>
</gene>
<dbReference type="OrthoDB" id="3663940at2"/>
<dbReference type="InterPro" id="IPR001967">
    <property type="entry name" value="Peptidase_S11_N"/>
</dbReference>
<reference evidence="5 6" key="1">
    <citation type="submission" date="2019-03" db="EMBL/GenBank/DDBJ databases">
        <title>Genomic Encyclopedia of Type Strains, Phase IV (KMG-IV): sequencing the most valuable type-strain genomes for metagenomic binning, comparative biology and taxonomic classification.</title>
        <authorList>
            <person name="Goeker M."/>
        </authorList>
    </citation>
    <scope>NUCLEOTIDE SEQUENCE [LARGE SCALE GENOMIC DNA]</scope>
    <source>
        <strain evidence="5 6">DSM 45934</strain>
    </source>
</reference>
<feature type="signal peptide" evidence="3">
    <location>
        <begin position="1"/>
        <end position="31"/>
    </location>
</feature>
<protein>
    <submittedName>
        <fullName evidence="5">D-alanyl-D-alanine carboxypeptidase (Penicillin-binding protein 5/6)</fullName>
    </submittedName>
</protein>
<dbReference type="PANTHER" id="PTHR21581">
    <property type="entry name" value="D-ALANYL-D-ALANINE CARBOXYPEPTIDASE"/>
    <property type="match status" value="1"/>
</dbReference>
<dbReference type="RefSeq" id="WP_132111956.1">
    <property type="nucleotide sequence ID" value="NZ_SLWS01000001.1"/>
</dbReference>
<dbReference type="Gene3D" id="3.40.710.10">
    <property type="entry name" value="DD-peptidase/beta-lactamase superfamily"/>
    <property type="match status" value="1"/>
</dbReference>
<feature type="compositionally biased region" description="Low complexity" evidence="1">
    <location>
        <begin position="29"/>
        <end position="64"/>
    </location>
</feature>
<sequence>MPERDRQPARVLTLCLSVVAAVTFAVPTATAAPSDSRQPPASGSGSSSANSSKSAGKSSSSSASKPPPPAVCPSQVAPPQVPDEGDGDPMAQLDVPSEPVGGDRMGDCGAVLPSNATLPPGNLNSAAWVIADQDSGDILAAYAPHARQRPAGTIKVLLAMVALRDLDPNGIIVATKEDTLAKLSKVGLVADGKYTAHDLIRALIVTSASDVASAISRALGGADEAVKKMNALAADLKADDTRAVNPNGTDQPGMSTSAYDMATIYREAMRIPEFADATGAGKVTITPQGNRKTGISRTNDNYKLLDDYKGMTGGKSGLTTAAKSTFVGSAERNGRHVVVSVMRSEKPPMDQVEALLDYGFDLVNAKVQPVGKLSGLSDPPKATRETSVVNSADKDDNEAQPGQGDLQRSAFGNFGLPVTILAGVVVLLAMLMTVRRKMARARRLRTQRAR</sequence>
<evidence type="ECO:0000313" key="5">
    <source>
        <dbReference type="EMBL" id="TCO65522.1"/>
    </source>
</evidence>
<keyword evidence="5" id="KW-0121">Carboxypeptidase</keyword>
<keyword evidence="5" id="KW-0645">Protease</keyword>
<dbReference type="AlphaFoldDB" id="A0A4R2K1H1"/>
<dbReference type="EMBL" id="SLWS01000001">
    <property type="protein sequence ID" value="TCO65522.1"/>
    <property type="molecule type" value="Genomic_DNA"/>
</dbReference>
<feature type="transmembrane region" description="Helical" evidence="2">
    <location>
        <begin position="414"/>
        <end position="434"/>
    </location>
</feature>
<keyword evidence="5" id="KW-0378">Hydrolase</keyword>
<dbReference type="GO" id="GO:0009002">
    <property type="term" value="F:serine-type D-Ala-D-Ala carboxypeptidase activity"/>
    <property type="evidence" value="ECO:0007669"/>
    <property type="project" value="InterPro"/>
</dbReference>
<evidence type="ECO:0000256" key="1">
    <source>
        <dbReference type="SAM" id="MobiDB-lite"/>
    </source>
</evidence>
<evidence type="ECO:0000313" key="6">
    <source>
        <dbReference type="Proteomes" id="UP000295680"/>
    </source>
</evidence>
<keyword evidence="2" id="KW-1133">Transmembrane helix</keyword>
<keyword evidence="3" id="KW-0732">Signal</keyword>
<feature type="domain" description="Peptidase S11 D-alanyl-D-alanine carboxypeptidase A N-terminal" evidence="4">
    <location>
        <begin position="120"/>
        <end position="343"/>
    </location>
</feature>
<accession>A0A4R2K1H1</accession>
<comment type="caution">
    <text evidence="5">The sequence shown here is derived from an EMBL/GenBank/DDBJ whole genome shotgun (WGS) entry which is preliminary data.</text>
</comment>
<feature type="region of interest" description="Disordered" evidence="1">
    <location>
        <begin position="29"/>
        <end position="113"/>
    </location>
</feature>
<organism evidence="5 6">
    <name type="scientific">Actinocrispum wychmicini</name>
    <dbReference type="NCBI Taxonomy" id="1213861"/>
    <lineage>
        <taxon>Bacteria</taxon>
        <taxon>Bacillati</taxon>
        <taxon>Actinomycetota</taxon>
        <taxon>Actinomycetes</taxon>
        <taxon>Pseudonocardiales</taxon>
        <taxon>Pseudonocardiaceae</taxon>
        <taxon>Actinocrispum</taxon>
    </lineage>
</organism>
<dbReference type="Proteomes" id="UP000295680">
    <property type="component" value="Unassembled WGS sequence"/>
</dbReference>